<dbReference type="InterPro" id="IPR050312">
    <property type="entry name" value="IolE/XylAMocC-like"/>
</dbReference>
<dbReference type="PANTHER" id="PTHR12110">
    <property type="entry name" value="HYDROXYPYRUVATE ISOMERASE"/>
    <property type="match status" value="1"/>
</dbReference>
<accession>A0A0B7KKV2</accession>
<name>A0A0B7KKV2_BIOOC</name>
<evidence type="ECO:0000313" key="2">
    <source>
        <dbReference type="EMBL" id="CEO57774.1"/>
    </source>
</evidence>
<reference evidence="2" key="1">
    <citation type="submission" date="2015-01" db="EMBL/GenBank/DDBJ databases">
        <authorList>
            <person name="Durling Mikael"/>
        </authorList>
    </citation>
    <scope>NUCLEOTIDE SEQUENCE</scope>
</reference>
<dbReference type="AlphaFoldDB" id="A0A0B7KKV2"/>
<dbReference type="Gene3D" id="3.20.20.150">
    <property type="entry name" value="Divalent-metal-dependent TIM barrel enzymes"/>
    <property type="match status" value="1"/>
</dbReference>
<dbReference type="Pfam" id="PF01261">
    <property type="entry name" value="AP_endonuc_2"/>
    <property type="match status" value="1"/>
</dbReference>
<gene>
    <name evidence="2" type="ORF">BN869_000013832_1</name>
</gene>
<organism evidence="2">
    <name type="scientific">Bionectria ochroleuca</name>
    <name type="common">Gliocladium roseum</name>
    <dbReference type="NCBI Taxonomy" id="29856"/>
    <lineage>
        <taxon>Eukaryota</taxon>
        <taxon>Fungi</taxon>
        <taxon>Dikarya</taxon>
        <taxon>Ascomycota</taxon>
        <taxon>Pezizomycotina</taxon>
        <taxon>Sordariomycetes</taxon>
        <taxon>Hypocreomycetidae</taxon>
        <taxon>Hypocreales</taxon>
        <taxon>Bionectriaceae</taxon>
        <taxon>Clonostachys</taxon>
    </lineage>
</organism>
<dbReference type="PANTHER" id="PTHR12110:SF56">
    <property type="entry name" value="DEHYDRATASE, PUTATIVE (AFU_ORTHOLOGUE AFUA_6G08740)-RELATED"/>
    <property type="match status" value="1"/>
</dbReference>
<protein>
    <recommendedName>
        <fullName evidence="1">Xylose isomerase-like TIM barrel domain-containing protein</fullName>
    </recommendedName>
</protein>
<dbReference type="SUPFAM" id="SSF51658">
    <property type="entry name" value="Xylose isomerase-like"/>
    <property type="match status" value="1"/>
</dbReference>
<dbReference type="InterPro" id="IPR013022">
    <property type="entry name" value="Xyl_isomerase-like_TIM-brl"/>
</dbReference>
<sequence length="341" mass="38538">MGIQYWGSTIPTCFATCSIQSISGVTLPEKLRAIHEAGFEAIELSMSDLLAYGKELYSEDIDAYDFDKIVKIAKVVKSMAGTLDLRILLLKPFENFEGWKLGVSDKERDDAFARARGWLKVMDAAGTDMLQLCSSDTEGISSSYNYLANDLAKLADIFGERGFRIAFKNHCWATHASTWGKIWEIVKKANRPNLGLCLNTFEIAASEYADPTTKSGLVEELSRVELESRWRSSLAALARTVPGRLIYILQVSDAYRMDPPMEEENRYQSQPAKSRWSDGYRPQPSEGYLPVHIILRAILQTGFRGWLSMEVFDVREREGNYDVRSFTKSAMISLERTLLFS</sequence>
<dbReference type="InterPro" id="IPR036237">
    <property type="entry name" value="Xyl_isomerase-like_sf"/>
</dbReference>
<evidence type="ECO:0000259" key="1">
    <source>
        <dbReference type="Pfam" id="PF01261"/>
    </source>
</evidence>
<feature type="domain" description="Xylose isomerase-like TIM barrel" evidence="1">
    <location>
        <begin position="31"/>
        <end position="321"/>
    </location>
</feature>
<dbReference type="EMBL" id="CDPU01000144">
    <property type="protein sequence ID" value="CEO57774.1"/>
    <property type="molecule type" value="Genomic_DNA"/>
</dbReference>
<proteinExistence type="predicted"/>